<reference evidence="3" key="3">
    <citation type="submission" date="2015-04" db="UniProtKB">
        <authorList>
            <consortium name="EnsemblPlants"/>
        </authorList>
    </citation>
    <scope>IDENTIFICATION</scope>
    <source>
        <strain evidence="3">cv. Jemalong A17</strain>
    </source>
</reference>
<feature type="transmembrane region" description="Helical" evidence="1">
    <location>
        <begin position="12"/>
        <end position="36"/>
    </location>
</feature>
<evidence type="ECO:0000256" key="1">
    <source>
        <dbReference type="SAM" id="Phobius"/>
    </source>
</evidence>
<evidence type="ECO:0000313" key="2">
    <source>
        <dbReference type="EMBL" id="AES65056.1"/>
    </source>
</evidence>
<dbReference type="STRING" id="3880.G7IMW1"/>
<sequence>MKEKKKGSCGCILIIHLILLILYSLGIPRSLIIHFLSEILLGSRHYSTPVDVWSVGCIFAEMANR</sequence>
<keyword evidence="2" id="KW-0418">Kinase</keyword>
<reference evidence="2 4" key="2">
    <citation type="journal article" date="2014" name="BMC Genomics">
        <title>An improved genome release (version Mt4.0) for the model legume Medicago truncatula.</title>
        <authorList>
            <person name="Tang H."/>
            <person name="Krishnakumar V."/>
            <person name="Bidwell S."/>
            <person name="Rosen B."/>
            <person name="Chan A."/>
            <person name="Zhou S."/>
            <person name="Gentzbittel L."/>
            <person name="Childs K.L."/>
            <person name="Yandell M."/>
            <person name="Gundlach H."/>
            <person name="Mayer K.F."/>
            <person name="Schwartz D.C."/>
            <person name="Town C.D."/>
        </authorList>
    </citation>
    <scope>GENOME REANNOTATION</scope>
    <source>
        <strain evidence="3 4">cv. Jemalong A17</strain>
    </source>
</reference>
<evidence type="ECO:0000313" key="3">
    <source>
        <dbReference type="EnsemblPlants" id="AES65056"/>
    </source>
</evidence>
<name>G7IMW1_MEDTR</name>
<dbReference type="GO" id="GO:0016301">
    <property type="term" value="F:kinase activity"/>
    <property type="evidence" value="ECO:0007669"/>
    <property type="project" value="UniProtKB-KW"/>
</dbReference>
<dbReference type="Proteomes" id="UP000002051">
    <property type="component" value="Chromosome 2"/>
</dbReference>
<dbReference type="EMBL" id="CM001218">
    <property type="protein sequence ID" value="AES65056.1"/>
    <property type="molecule type" value="Genomic_DNA"/>
</dbReference>
<dbReference type="HOGENOM" id="CLU_2853032_0_0_1"/>
<keyword evidence="4" id="KW-1185">Reference proteome</keyword>
<keyword evidence="1" id="KW-0812">Transmembrane</keyword>
<organism evidence="2 4">
    <name type="scientific">Medicago truncatula</name>
    <name type="common">Barrel medic</name>
    <name type="synonym">Medicago tribuloides</name>
    <dbReference type="NCBI Taxonomy" id="3880"/>
    <lineage>
        <taxon>Eukaryota</taxon>
        <taxon>Viridiplantae</taxon>
        <taxon>Streptophyta</taxon>
        <taxon>Embryophyta</taxon>
        <taxon>Tracheophyta</taxon>
        <taxon>Spermatophyta</taxon>
        <taxon>Magnoliopsida</taxon>
        <taxon>eudicotyledons</taxon>
        <taxon>Gunneridae</taxon>
        <taxon>Pentapetalae</taxon>
        <taxon>rosids</taxon>
        <taxon>fabids</taxon>
        <taxon>Fabales</taxon>
        <taxon>Fabaceae</taxon>
        <taxon>Papilionoideae</taxon>
        <taxon>50 kb inversion clade</taxon>
        <taxon>NPAAA clade</taxon>
        <taxon>Hologalegina</taxon>
        <taxon>IRL clade</taxon>
        <taxon>Trifolieae</taxon>
        <taxon>Medicago</taxon>
    </lineage>
</organism>
<reference evidence="2 4" key="1">
    <citation type="journal article" date="2011" name="Nature">
        <title>The Medicago genome provides insight into the evolution of rhizobial symbioses.</title>
        <authorList>
            <person name="Young N.D."/>
            <person name="Debelle F."/>
            <person name="Oldroyd G.E."/>
            <person name="Geurts R."/>
            <person name="Cannon S.B."/>
            <person name="Udvardi M.K."/>
            <person name="Benedito V.A."/>
            <person name="Mayer K.F."/>
            <person name="Gouzy J."/>
            <person name="Schoof H."/>
            <person name="Van de Peer Y."/>
            <person name="Proost S."/>
            <person name="Cook D.R."/>
            <person name="Meyers B.C."/>
            <person name="Spannagl M."/>
            <person name="Cheung F."/>
            <person name="De Mita S."/>
            <person name="Krishnakumar V."/>
            <person name="Gundlach H."/>
            <person name="Zhou S."/>
            <person name="Mudge J."/>
            <person name="Bharti A.K."/>
            <person name="Murray J.D."/>
            <person name="Naoumkina M.A."/>
            <person name="Rosen B."/>
            <person name="Silverstein K.A."/>
            <person name="Tang H."/>
            <person name="Rombauts S."/>
            <person name="Zhao P.X."/>
            <person name="Zhou P."/>
            <person name="Barbe V."/>
            <person name="Bardou P."/>
            <person name="Bechner M."/>
            <person name="Bellec A."/>
            <person name="Berger A."/>
            <person name="Berges H."/>
            <person name="Bidwell S."/>
            <person name="Bisseling T."/>
            <person name="Choisne N."/>
            <person name="Couloux A."/>
            <person name="Denny R."/>
            <person name="Deshpande S."/>
            <person name="Dai X."/>
            <person name="Doyle J.J."/>
            <person name="Dudez A.M."/>
            <person name="Farmer A.D."/>
            <person name="Fouteau S."/>
            <person name="Franken C."/>
            <person name="Gibelin C."/>
            <person name="Gish J."/>
            <person name="Goldstein S."/>
            <person name="Gonzalez A.J."/>
            <person name="Green P.J."/>
            <person name="Hallab A."/>
            <person name="Hartog M."/>
            <person name="Hua A."/>
            <person name="Humphray S.J."/>
            <person name="Jeong D.H."/>
            <person name="Jing Y."/>
            <person name="Jocker A."/>
            <person name="Kenton S.M."/>
            <person name="Kim D.J."/>
            <person name="Klee K."/>
            <person name="Lai H."/>
            <person name="Lang C."/>
            <person name="Lin S."/>
            <person name="Macmil S.L."/>
            <person name="Magdelenat G."/>
            <person name="Matthews L."/>
            <person name="McCorrison J."/>
            <person name="Monaghan E.L."/>
            <person name="Mun J.H."/>
            <person name="Najar F.Z."/>
            <person name="Nicholson C."/>
            <person name="Noirot C."/>
            <person name="O'Bleness M."/>
            <person name="Paule C.R."/>
            <person name="Poulain J."/>
            <person name="Prion F."/>
            <person name="Qin B."/>
            <person name="Qu C."/>
            <person name="Retzel E.F."/>
            <person name="Riddle C."/>
            <person name="Sallet E."/>
            <person name="Samain S."/>
            <person name="Samson N."/>
            <person name="Sanders I."/>
            <person name="Saurat O."/>
            <person name="Scarpelli C."/>
            <person name="Schiex T."/>
            <person name="Segurens B."/>
            <person name="Severin A.J."/>
            <person name="Sherrier D.J."/>
            <person name="Shi R."/>
            <person name="Sims S."/>
            <person name="Singer S.R."/>
            <person name="Sinharoy S."/>
            <person name="Sterck L."/>
            <person name="Viollet A."/>
            <person name="Wang B.B."/>
            <person name="Wang K."/>
            <person name="Wang M."/>
            <person name="Wang X."/>
            <person name="Warfsmann J."/>
            <person name="Weissenbach J."/>
            <person name="White D.D."/>
            <person name="White J.D."/>
            <person name="Wiley G.B."/>
            <person name="Wincker P."/>
            <person name="Xing Y."/>
            <person name="Yang L."/>
            <person name="Yao Z."/>
            <person name="Ying F."/>
            <person name="Zhai J."/>
            <person name="Zhou L."/>
            <person name="Zuber A."/>
            <person name="Denarie J."/>
            <person name="Dixon R.A."/>
            <person name="May G.D."/>
            <person name="Schwartz D.C."/>
            <person name="Rogers J."/>
            <person name="Quetier F."/>
            <person name="Town C.D."/>
            <person name="Roe B.A."/>
        </authorList>
    </citation>
    <scope>NUCLEOTIDE SEQUENCE [LARGE SCALE GENOMIC DNA]</scope>
    <source>
        <strain evidence="2">A17</strain>
        <strain evidence="3 4">cv. Jemalong A17</strain>
    </source>
</reference>
<dbReference type="PaxDb" id="3880-AES65056"/>
<keyword evidence="1" id="KW-0472">Membrane</keyword>
<keyword evidence="2" id="KW-0808">Transferase</keyword>
<dbReference type="Gene3D" id="1.10.510.10">
    <property type="entry name" value="Transferase(Phosphotransferase) domain 1"/>
    <property type="match status" value="1"/>
</dbReference>
<keyword evidence="1" id="KW-1133">Transmembrane helix</keyword>
<gene>
    <name evidence="2" type="ordered locus">MTR_2g034830</name>
</gene>
<accession>G7IMW1</accession>
<protein>
    <submittedName>
        <fullName evidence="2">Serine/Threonine kinase domain protein</fullName>
    </submittedName>
</protein>
<dbReference type="AlphaFoldDB" id="G7IMW1"/>
<evidence type="ECO:0000313" key="4">
    <source>
        <dbReference type="Proteomes" id="UP000002051"/>
    </source>
</evidence>
<proteinExistence type="predicted"/>
<dbReference type="InterPro" id="IPR011009">
    <property type="entry name" value="Kinase-like_dom_sf"/>
</dbReference>
<dbReference type="EnsemblPlants" id="AES65056">
    <property type="protein sequence ID" value="AES65056"/>
    <property type="gene ID" value="MTR_2g034830"/>
</dbReference>
<dbReference type="SUPFAM" id="SSF56112">
    <property type="entry name" value="Protein kinase-like (PK-like)"/>
    <property type="match status" value="1"/>
</dbReference>